<evidence type="ECO:0008006" key="4">
    <source>
        <dbReference type="Google" id="ProtNLM"/>
    </source>
</evidence>
<proteinExistence type="predicted"/>
<dbReference type="EMBL" id="JABSTV010000767">
    <property type="protein sequence ID" value="KAH7985687.1"/>
    <property type="molecule type" value="Genomic_DNA"/>
</dbReference>
<dbReference type="AlphaFoldDB" id="A0A9D4TD22"/>
<keyword evidence="3" id="KW-1185">Reference proteome</keyword>
<protein>
    <recommendedName>
        <fullName evidence="4">LRAT domain-containing protein</fullName>
    </recommendedName>
</protein>
<keyword evidence="1" id="KW-0812">Transmembrane</keyword>
<reference evidence="2" key="2">
    <citation type="submission" date="2021-09" db="EMBL/GenBank/DDBJ databases">
        <authorList>
            <person name="Jia N."/>
            <person name="Wang J."/>
            <person name="Shi W."/>
            <person name="Du L."/>
            <person name="Sun Y."/>
            <person name="Zhan W."/>
            <person name="Jiang J."/>
            <person name="Wang Q."/>
            <person name="Zhang B."/>
            <person name="Ji P."/>
            <person name="Sakyi L.B."/>
            <person name="Cui X."/>
            <person name="Yuan T."/>
            <person name="Jiang B."/>
            <person name="Yang W."/>
            <person name="Lam T.T.-Y."/>
            <person name="Chang Q."/>
            <person name="Ding S."/>
            <person name="Wang X."/>
            <person name="Zhu J."/>
            <person name="Ruan X."/>
            <person name="Zhao L."/>
            <person name="Wei J."/>
            <person name="Que T."/>
            <person name="Du C."/>
            <person name="Cheng J."/>
            <person name="Dai P."/>
            <person name="Han X."/>
            <person name="Huang E."/>
            <person name="Gao Y."/>
            <person name="Liu J."/>
            <person name="Shao H."/>
            <person name="Ye R."/>
            <person name="Li L."/>
            <person name="Wei W."/>
            <person name="Wang X."/>
            <person name="Wang C."/>
            <person name="Huo Q."/>
            <person name="Li W."/>
            <person name="Guo W."/>
            <person name="Chen H."/>
            <person name="Chen S."/>
            <person name="Zhou L."/>
            <person name="Zhou L."/>
            <person name="Ni X."/>
            <person name="Tian J."/>
            <person name="Zhou Y."/>
            <person name="Sheng Y."/>
            <person name="Liu T."/>
            <person name="Pan Y."/>
            <person name="Xia L."/>
            <person name="Li J."/>
            <person name="Zhao F."/>
            <person name="Cao W."/>
        </authorList>
    </citation>
    <scope>NUCLEOTIDE SEQUENCE</scope>
    <source>
        <strain evidence="2">Rsan-2018</strain>
        <tissue evidence="2">Larvae</tissue>
    </source>
</reference>
<organism evidence="2 3">
    <name type="scientific">Rhipicephalus sanguineus</name>
    <name type="common">Brown dog tick</name>
    <name type="synonym">Ixodes sanguineus</name>
    <dbReference type="NCBI Taxonomy" id="34632"/>
    <lineage>
        <taxon>Eukaryota</taxon>
        <taxon>Metazoa</taxon>
        <taxon>Ecdysozoa</taxon>
        <taxon>Arthropoda</taxon>
        <taxon>Chelicerata</taxon>
        <taxon>Arachnida</taxon>
        <taxon>Acari</taxon>
        <taxon>Parasitiformes</taxon>
        <taxon>Ixodida</taxon>
        <taxon>Ixodoidea</taxon>
        <taxon>Ixodidae</taxon>
        <taxon>Rhipicephalinae</taxon>
        <taxon>Rhipicephalus</taxon>
        <taxon>Rhipicephalus</taxon>
    </lineage>
</organism>
<reference evidence="2" key="1">
    <citation type="journal article" date="2020" name="Cell">
        <title>Large-Scale Comparative Analyses of Tick Genomes Elucidate Their Genetic Diversity and Vector Capacities.</title>
        <authorList>
            <consortium name="Tick Genome and Microbiome Consortium (TIGMIC)"/>
            <person name="Jia N."/>
            <person name="Wang J."/>
            <person name="Shi W."/>
            <person name="Du L."/>
            <person name="Sun Y."/>
            <person name="Zhan W."/>
            <person name="Jiang J.F."/>
            <person name="Wang Q."/>
            <person name="Zhang B."/>
            <person name="Ji P."/>
            <person name="Bell-Sakyi L."/>
            <person name="Cui X.M."/>
            <person name="Yuan T.T."/>
            <person name="Jiang B.G."/>
            <person name="Yang W.F."/>
            <person name="Lam T.T."/>
            <person name="Chang Q.C."/>
            <person name="Ding S.J."/>
            <person name="Wang X.J."/>
            <person name="Zhu J.G."/>
            <person name="Ruan X.D."/>
            <person name="Zhao L."/>
            <person name="Wei J.T."/>
            <person name="Ye R.Z."/>
            <person name="Que T.C."/>
            <person name="Du C.H."/>
            <person name="Zhou Y.H."/>
            <person name="Cheng J.X."/>
            <person name="Dai P.F."/>
            <person name="Guo W.B."/>
            <person name="Han X.H."/>
            <person name="Huang E.J."/>
            <person name="Li L.F."/>
            <person name="Wei W."/>
            <person name="Gao Y.C."/>
            <person name="Liu J.Z."/>
            <person name="Shao H.Z."/>
            <person name="Wang X."/>
            <person name="Wang C.C."/>
            <person name="Yang T.C."/>
            <person name="Huo Q.B."/>
            <person name="Li W."/>
            <person name="Chen H.Y."/>
            <person name="Chen S.E."/>
            <person name="Zhou L.G."/>
            <person name="Ni X.B."/>
            <person name="Tian J.H."/>
            <person name="Sheng Y."/>
            <person name="Liu T."/>
            <person name="Pan Y.S."/>
            <person name="Xia L.Y."/>
            <person name="Li J."/>
            <person name="Zhao F."/>
            <person name="Cao W.C."/>
        </authorList>
    </citation>
    <scope>NUCLEOTIDE SEQUENCE</scope>
    <source>
        <strain evidence="2">Rsan-2018</strain>
    </source>
</reference>
<sequence>MRTHLGKYTIPKALAKKVVNDMRNSGKYHVTNNNCQKWAKELLCRLGVQVPQDMPDAQTVYEDAKPSAVAVIAATVLLVVFGIGYSICRTRC</sequence>
<gene>
    <name evidence="2" type="ORF">HPB52_025468</name>
</gene>
<dbReference type="Proteomes" id="UP000821837">
    <property type="component" value="Unassembled WGS sequence"/>
</dbReference>
<keyword evidence="1" id="KW-0472">Membrane</keyword>
<comment type="caution">
    <text evidence="2">The sequence shown here is derived from an EMBL/GenBank/DDBJ whole genome shotgun (WGS) entry which is preliminary data.</text>
</comment>
<evidence type="ECO:0000313" key="3">
    <source>
        <dbReference type="Proteomes" id="UP000821837"/>
    </source>
</evidence>
<name>A0A9D4TD22_RHISA</name>
<evidence type="ECO:0000313" key="2">
    <source>
        <dbReference type="EMBL" id="KAH7985687.1"/>
    </source>
</evidence>
<feature type="transmembrane region" description="Helical" evidence="1">
    <location>
        <begin position="68"/>
        <end position="88"/>
    </location>
</feature>
<accession>A0A9D4TD22</accession>
<keyword evidence="1" id="KW-1133">Transmembrane helix</keyword>
<evidence type="ECO:0000256" key="1">
    <source>
        <dbReference type="SAM" id="Phobius"/>
    </source>
</evidence>